<evidence type="ECO:0000313" key="2">
    <source>
        <dbReference type="EMBL" id="KAK9743802.1"/>
    </source>
</evidence>
<evidence type="ECO:0000313" key="3">
    <source>
        <dbReference type="Proteomes" id="UP001458880"/>
    </source>
</evidence>
<organism evidence="2 3">
    <name type="scientific">Popillia japonica</name>
    <name type="common">Japanese beetle</name>
    <dbReference type="NCBI Taxonomy" id="7064"/>
    <lineage>
        <taxon>Eukaryota</taxon>
        <taxon>Metazoa</taxon>
        <taxon>Ecdysozoa</taxon>
        <taxon>Arthropoda</taxon>
        <taxon>Hexapoda</taxon>
        <taxon>Insecta</taxon>
        <taxon>Pterygota</taxon>
        <taxon>Neoptera</taxon>
        <taxon>Endopterygota</taxon>
        <taxon>Coleoptera</taxon>
        <taxon>Polyphaga</taxon>
        <taxon>Scarabaeiformia</taxon>
        <taxon>Scarabaeidae</taxon>
        <taxon>Rutelinae</taxon>
        <taxon>Popillia</taxon>
    </lineage>
</organism>
<proteinExistence type="predicted"/>
<dbReference type="AlphaFoldDB" id="A0AAW1MBZ7"/>
<gene>
    <name evidence="2" type="ORF">QE152_g8392</name>
</gene>
<evidence type="ECO:0000259" key="1">
    <source>
        <dbReference type="Pfam" id="PF17921"/>
    </source>
</evidence>
<dbReference type="PANTHER" id="PTHR47331:SF2">
    <property type="match status" value="1"/>
</dbReference>
<dbReference type="InterPro" id="IPR041588">
    <property type="entry name" value="Integrase_H2C2"/>
</dbReference>
<reference evidence="2 3" key="1">
    <citation type="journal article" date="2024" name="BMC Genomics">
        <title>De novo assembly and annotation of Popillia japonica's genome with initial clues to its potential as an invasive pest.</title>
        <authorList>
            <person name="Cucini C."/>
            <person name="Boschi S."/>
            <person name="Funari R."/>
            <person name="Cardaioli E."/>
            <person name="Iannotti N."/>
            <person name="Marturano G."/>
            <person name="Paoli F."/>
            <person name="Bruttini M."/>
            <person name="Carapelli A."/>
            <person name="Frati F."/>
            <person name="Nardi F."/>
        </authorList>
    </citation>
    <scope>NUCLEOTIDE SEQUENCE [LARGE SCALE GENOMIC DNA]</scope>
    <source>
        <strain evidence="2">DMR45628</strain>
    </source>
</reference>
<dbReference type="EMBL" id="JASPKY010000066">
    <property type="protein sequence ID" value="KAK9743802.1"/>
    <property type="molecule type" value="Genomic_DNA"/>
</dbReference>
<comment type="caution">
    <text evidence="2">The sequence shown here is derived from an EMBL/GenBank/DDBJ whole genome shotgun (WGS) entry which is preliminary data.</text>
</comment>
<feature type="domain" description="Integrase zinc-binding" evidence="1">
    <location>
        <begin position="81"/>
        <end position="121"/>
    </location>
</feature>
<accession>A0AAW1MBZ7</accession>
<dbReference type="PANTHER" id="PTHR47331">
    <property type="entry name" value="PHD-TYPE DOMAIN-CONTAINING PROTEIN"/>
    <property type="match status" value="1"/>
</dbReference>
<name>A0AAW1MBZ7_POPJA</name>
<dbReference type="Pfam" id="PF17921">
    <property type="entry name" value="Integrase_H2C2"/>
    <property type="match status" value="1"/>
</dbReference>
<dbReference type="Proteomes" id="UP001458880">
    <property type="component" value="Unassembled WGS sequence"/>
</dbReference>
<keyword evidence="3" id="KW-1185">Reference proteome</keyword>
<sequence length="141" mass="15953">MTILVKIVQKQEFGKDILHIKKHGNVKTDSNILSLNRFLDKNDILRVGGRLTAATIHYDRKHQILLPSKHPLTDLIINDEQLHSGIQGTIAIIRTKYWPISVKNNVKPLIKSCVTCFKAKPTSTTPLMGNLPVERIMCHVL</sequence>
<protein>
    <submittedName>
        <fullName evidence="2">Integrase zinc binding domain</fullName>
    </submittedName>
</protein>